<feature type="non-terminal residue" evidence="10">
    <location>
        <position position="1"/>
    </location>
</feature>
<dbReference type="PROSITE" id="PS51873">
    <property type="entry name" value="TRIAD"/>
    <property type="match status" value="1"/>
</dbReference>
<dbReference type="InterPro" id="IPR044066">
    <property type="entry name" value="TRIAD_supradom"/>
</dbReference>
<evidence type="ECO:0000256" key="1">
    <source>
        <dbReference type="ARBA" id="ARBA00001798"/>
    </source>
</evidence>
<keyword evidence="3" id="KW-0808">Transferase</keyword>
<dbReference type="Pfam" id="PF01485">
    <property type="entry name" value="IBR"/>
    <property type="match status" value="1"/>
</dbReference>
<keyword evidence="5" id="KW-0677">Repeat</keyword>
<keyword evidence="8" id="KW-0862">Zinc</keyword>
<evidence type="ECO:0000256" key="4">
    <source>
        <dbReference type="ARBA" id="ARBA00022723"/>
    </source>
</evidence>
<sequence length="195" mass="22606">CVICTDPIYGDEIRAPCGDYYDKECILDLIQAATRDESLFPPRCCRQVIPLESVIRFMSIDLIRLFHEKKKEFGTLKRVYCANPSCSRFLGEQIDGKIRHWLWPSYICDCATRTCTRCKARYSPLSHRCSAAQQDSDVLALGQTAGWQRCPGCEQLIELHHGCFHMTCRCKTEFCYVCRAKWKSCACPQWDERRL</sequence>
<dbReference type="OrthoDB" id="9977870at2759"/>
<keyword evidence="7" id="KW-0833">Ubl conjugation pathway</keyword>
<name>A0A2H3JYG2_WOLCO</name>
<dbReference type="GO" id="GO:0061630">
    <property type="term" value="F:ubiquitin protein ligase activity"/>
    <property type="evidence" value="ECO:0007669"/>
    <property type="project" value="UniProtKB-EC"/>
</dbReference>
<protein>
    <recommendedName>
        <fullName evidence="2">RBR-type E3 ubiquitin transferase</fullName>
        <ecNumber evidence="2">2.3.2.31</ecNumber>
    </recommendedName>
</protein>
<gene>
    <name evidence="10" type="ORF">WOLCODRAFT_48812</name>
</gene>
<keyword evidence="11" id="KW-1185">Reference proteome</keyword>
<dbReference type="AlphaFoldDB" id="A0A2H3JYG2"/>
<dbReference type="CDD" id="cd22584">
    <property type="entry name" value="Rcat_RBR_unk"/>
    <property type="match status" value="1"/>
</dbReference>
<dbReference type="InterPro" id="IPR031127">
    <property type="entry name" value="E3_UB_ligase_RBR"/>
</dbReference>
<dbReference type="EC" id="2.3.2.31" evidence="2"/>
<organism evidence="10 11">
    <name type="scientific">Wolfiporia cocos (strain MD-104)</name>
    <name type="common">Brown rot fungus</name>
    <dbReference type="NCBI Taxonomy" id="742152"/>
    <lineage>
        <taxon>Eukaryota</taxon>
        <taxon>Fungi</taxon>
        <taxon>Dikarya</taxon>
        <taxon>Basidiomycota</taxon>
        <taxon>Agaricomycotina</taxon>
        <taxon>Agaricomycetes</taxon>
        <taxon>Polyporales</taxon>
        <taxon>Phaeolaceae</taxon>
        <taxon>Wolfiporia</taxon>
    </lineage>
</organism>
<evidence type="ECO:0000256" key="5">
    <source>
        <dbReference type="ARBA" id="ARBA00022737"/>
    </source>
</evidence>
<evidence type="ECO:0000313" key="10">
    <source>
        <dbReference type="EMBL" id="PCH45043.1"/>
    </source>
</evidence>
<keyword evidence="4" id="KW-0479">Metal-binding</keyword>
<comment type="catalytic activity">
    <reaction evidence="1">
        <text>[E2 ubiquitin-conjugating enzyme]-S-ubiquitinyl-L-cysteine + [acceptor protein]-L-lysine = [E2 ubiquitin-conjugating enzyme]-L-cysteine + [acceptor protein]-N(6)-ubiquitinyl-L-lysine.</text>
        <dbReference type="EC" id="2.3.2.31"/>
    </reaction>
</comment>
<reference evidence="10 11" key="1">
    <citation type="journal article" date="2012" name="Science">
        <title>The Paleozoic origin of enzymatic lignin decomposition reconstructed from 31 fungal genomes.</title>
        <authorList>
            <person name="Floudas D."/>
            <person name="Binder M."/>
            <person name="Riley R."/>
            <person name="Barry K."/>
            <person name="Blanchette R.A."/>
            <person name="Henrissat B."/>
            <person name="Martinez A.T."/>
            <person name="Otillar R."/>
            <person name="Spatafora J.W."/>
            <person name="Yadav J.S."/>
            <person name="Aerts A."/>
            <person name="Benoit I."/>
            <person name="Boyd A."/>
            <person name="Carlson A."/>
            <person name="Copeland A."/>
            <person name="Coutinho P.M."/>
            <person name="de Vries R.P."/>
            <person name="Ferreira P."/>
            <person name="Findley K."/>
            <person name="Foster B."/>
            <person name="Gaskell J."/>
            <person name="Glotzer D."/>
            <person name="Gorecki P."/>
            <person name="Heitman J."/>
            <person name="Hesse C."/>
            <person name="Hori C."/>
            <person name="Igarashi K."/>
            <person name="Jurgens J.A."/>
            <person name="Kallen N."/>
            <person name="Kersten P."/>
            <person name="Kohler A."/>
            <person name="Kuees U."/>
            <person name="Kumar T.K.A."/>
            <person name="Kuo A."/>
            <person name="LaButti K."/>
            <person name="Larrondo L.F."/>
            <person name="Lindquist E."/>
            <person name="Ling A."/>
            <person name="Lombard V."/>
            <person name="Lucas S."/>
            <person name="Lundell T."/>
            <person name="Martin R."/>
            <person name="McLaughlin D.J."/>
            <person name="Morgenstern I."/>
            <person name="Morin E."/>
            <person name="Murat C."/>
            <person name="Nagy L.G."/>
            <person name="Nolan M."/>
            <person name="Ohm R.A."/>
            <person name="Patyshakuliyeva A."/>
            <person name="Rokas A."/>
            <person name="Ruiz-Duenas F.J."/>
            <person name="Sabat G."/>
            <person name="Salamov A."/>
            <person name="Samejima M."/>
            <person name="Schmutz J."/>
            <person name="Slot J.C."/>
            <person name="St John F."/>
            <person name="Stenlid J."/>
            <person name="Sun H."/>
            <person name="Sun S."/>
            <person name="Syed K."/>
            <person name="Tsang A."/>
            <person name="Wiebenga A."/>
            <person name="Young D."/>
            <person name="Pisabarro A."/>
            <person name="Eastwood D.C."/>
            <person name="Martin F."/>
            <person name="Cullen D."/>
            <person name="Grigoriev I.V."/>
            <person name="Hibbett D.S."/>
        </authorList>
    </citation>
    <scope>NUCLEOTIDE SEQUENCE [LARGE SCALE GENOMIC DNA]</scope>
    <source>
        <strain evidence="10 11">MD-104</strain>
    </source>
</reference>
<dbReference type="PANTHER" id="PTHR11685">
    <property type="entry name" value="RBR FAMILY RING FINGER AND IBR DOMAIN-CONTAINING"/>
    <property type="match status" value="1"/>
</dbReference>
<accession>A0A2H3JYG2</accession>
<dbReference type="OMA" id="KCSHFYC"/>
<evidence type="ECO:0000313" key="11">
    <source>
        <dbReference type="Proteomes" id="UP000218811"/>
    </source>
</evidence>
<evidence type="ECO:0000256" key="3">
    <source>
        <dbReference type="ARBA" id="ARBA00022679"/>
    </source>
</evidence>
<feature type="domain" description="RING-type" evidence="9">
    <location>
        <begin position="1"/>
        <end position="191"/>
    </location>
</feature>
<evidence type="ECO:0000259" key="9">
    <source>
        <dbReference type="PROSITE" id="PS51873"/>
    </source>
</evidence>
<dbReference type="GO" id="GO:0008270">
    <property type="term" value="F:zinc ion binding"/>
    <property type="evidence" value="ECO:0007669"/>
    <property type="project" value="UniProtKB-KW"/>
</dbReference>
<dbReference type="GO" id="GO:0016567">
    <property type="term" value="P:protein ubiquitination"/>
    <property type="evidence" value="ECO:0007669"/>
    <property type="project" value="InterPro"/>
</dbReference>
<evidence type="ECO:0000256" key="2">
    <source>
        <dbReference type="ARBA" id="ARBA00012251"/>
    </source>
</evidence>
<feature type="non-terminal residue" evidence="10">
    <location>
        <position position="195"/>
    </location>
</feature>
<dbReference type="Gene3D" id="1.20.120.1750">
    <property type="match status" value="1"/>
</dbReference>
<evidence type="ECO:0000256" key="7">
    <source>
        <dbReference type="ARBA" id="ARBA00022786"/>
    </source>
</evidence>
<dbReference type="STRING" id="742152.A0A2H3JYG2"/>
<dbReference type="Proteomes" id="UP000218811">
    <property type="component" value="Unassembled WGS sequence"/>
</dbReference>
<dbReference type="InterPro" id="IPR002867">
    <property type="entry name" value="IBR_dom"/>
</dbReference>
<dbReference type="EMBL" id="KB468168">
    <property type="protein sequence ID" value="PCH45043.1"/>
    <property type="molecule type" value="Genomic_DNA"/>
</dbReference>
<proteinExistence type="predicted"/>
<evidence type="ECO:0000256" key="6">
    <source>
        <dbReference type="ARBA" id="ARBA00022771"/>
    </source>
</evidence>
<keyword evidence="6" id="KW-0863">Zinc-finger</keyword>
<dbReference type="SUPFAM" id="SSF57850">
    <property type="entry name" value="RING/U-box"/>
    <property type="match status" value="2"/>
</dbReference>
<evidence type="ECO:0000256" key="8">
    <source>
        <dbReference type="ARBA" id="ARBA00022833"/>
    </source>
</evidence>